<dbReference type="EMBL" id="JH167471">
    <property type="protein sequence ID" value="EHB01882.1"/>
    <property type="molecule type" value="Genomic_DNA"/>
</dbReference>
<evidence type="ECO:0000313" key="2">
    <source>
        <dbReference type="EMBL" id="EHB01882.1"/>
    </source>
</evidence>
<gene>
    <name evidence="2" type="ORF">GW7_19300</name>
</gene>
<reference evidence="2 3" key="1">
    <citation type="journal article" date="2011" name="Nature">
        <title>Genome sequencing reveals insights into physiology and longevity of the naked mole rat.</title>
        <authorList>
            <person name="Kim E.B."/>
            <person name="Fang X."/>
            <person name="Fushan A.A."/>
            <person name="Huang Z."/>
            <person name="Lobanov A.V."/>
            <person name="Han L."/>
            <person name="Marino S.M."/>
            <person name="Sun X."/>
            <person name="Turanov A.A."/>
            <person name="Yang P."/>
            <person name="Yim S.H."/>
            <person name="Zhao X."/>
            <person name="Kasaikina M.V."/>
            <person name="Stoletzki N."/>
            <person name="Peng C."/>
            <person name="Polak P."/>
            <person name="Xiong Z."/>
            <person name="Kiezun A."/>
            <person name="Zhu Y."/>
            <person name="Chen Y."/>
            <person name="Kryukov G.V."/>
            <person name="Zhang Q."/>
            <person name="Peshkin L."/>
            <person name="Yang L."/>
            <person name="Bronson R.T."/>
            <person name="Buffenstein R."/>
            <person name="Wang B."/>
            <person name="Han C."/>
            <person name="Li Q."/>
            <person name="Chen L."/>
            <person name="Zhao W."/>
            <person name="Sunyaev S.R."/>
            <person name="Park T.J."/>
            <person name="Zhang G."/>
            <person name="Wang J."/>
            <person name="Gladyshev V.N."/>
        </authorList>
    </citation>
    <scope>NUCLEOTIDE SEQUENCE [LARGE SCALE GENOMIC DNA]</scope>
</reference>
<dbReference type="AlphaFoldDB" id="G5AXX2"/>
<evidence type="ECO:0000313" key="3">
    <source>
        <dbReference type="Proteomes" id="UP000006813"/>
    </source>
</evidence>
<proteinExistence type="predicted"/>
<name>G5AXX2_HETGA</name>
<sequence>MVLPCFTRRNNWQGWSVDEKRSEEGKRKIRGASKNQDYEKLVPFDLSLFSIVKQGFWSTLSLWSRSPLNIYVTALQGLRILRASPSGGAVHSALPPPSSRANRAQATSQRQEVNRAPGGASVKGALLSLVTRSLARCGRSPPEGALCLGCLEPENGPAPRGNIAEDPGFPRRLKAEDLCWLAAETGRHKEPEATQKDGGTDRQMVCANRRGSAAEAEHREPPRKRN</sequence>
<feature type="region of interest" description="Disordered" evidence="1">
    <location>
        <begin position="89"/>
        <end position="117"/>
    </location>
</feature>
<organism evidence="2 3">
    <name type="scientific">Heterocephalus glaber</name>
    <name type="common">Naked mole rat</name>
    <dbReference type="NCBI Taxonomy" id="10181"/>
    <lineage>
        <taxon>Eukaryota</taxon>
        <taxon>Metazoa</taxon>
        <taxon>Chordata</taxon>
        <taxon>Craniata</taxon>
        <taxon>Vertebrata</taxon>
        <taxon>Euteleostomi</taxon>
        <taxon>Mammalia</taxon>
        <taxon>Eutheria</taxon>
        <taxon>Euarchontoglires</taxon>
        <taxon>Glires</taxon>
        <taxon>Rodentia</taxon>
        <taxon>Hystricomorpha</taxon>
        <taxon>Bathyergidae</taxon>
        <taxon>Heterocephalus</taxon>
    </lineage>
</organism>
<dbReference type="InParanoid" id="G5AXX2"/>
<feature type="compositionally biased region" description="Polar residues" evidence="1">
    <location>
        <begin position="99"/>
        <end position="111"/>
    </location>
</feature>
<feature type="compositionally biased region" description="Basic and acidic residues" evidence="1">
    <location>
        <begin position="185"/>
        <end position="200"/>
    </location>
</feature>
<dbReference type="Proteomes" id="UP000006813">
    <property type="component" value="Unassembled WGS sequence"/>
</dbReference>
<accession>G5AXX2</accession>
<feature type="region of interest" description="Disordered" evidence="1">
    <location>
        <begin position="185"/>
        <end position="226"/>
    </location>
</feature>
<protein>
    <submittedName>
        <fullName evidence="2">Uncharacterized protein</fullName>
    </submittedName>
</protein>
<evidence type="ECO:0000256" key="1">
    <source>
        <dbReference type="SAM" id="MobiDB-lite"/>
    </source>
</evidence>